<accession>A0A1I0WL52</accession>
<dbReference type="RefSeq" id="WP_139223970.1">
    <property type="nucleotide sequence ID" value="NZ_FOJW01000003.1"/>
</dbReference>
<reference evidence="1 2" key="1">
    <citation type="submission" date="2016-10" db="EMBL/GenBank/DDBJ databases">
        <authorList>
            <person name="de Groot N.N."/>
        </authorList>
    </citation>
    <scope>NUCLEOTIDE SEQUENCE [LARGE SCALE GENOMIC DNA]</scope>
    <source>
        <strain evidence="1 2">CGMCC 1.3702</strain>
    </source>
</reference>
<name>A0A1I0WL52_9BACI</name>
<dbReference type="EMBL" id="FOJW01000003">
    <property type="protein sequence ID" value="SFA89331.1"/>
    <property type="molecule type" value="Genomic_DNA"/>
</dbReference>
<dbReference type="OrthoDB" id="2893402at2"/>
<dbReference type="Proteomes" id="UP000198642">
    <property type="component" value="Unassembled WGS sequence"/>
</dbReference>
<gene>
    <name evidence="1" type="ORF">SAMN04488072_103112</name>
</gene>
<organism evidence="1 2">
    <name type="scientific">Lentibacillus halodurans</name>
    <dbReference type="NCBI Taxonomy" id="237679"/>
    <lineage>
        <taxon>Bacteria</taxon>
        <taxon>Bacillati</taxon>
        <taxon>Bacillota</taxon>
        <taxon>Bacilli</taxon>
        <taxon>Bacillales</taxon>
        <taxon>Bacillaceae</taxon>
        <taxon>Lentibacillus</taxon>
    </lineage>
</organism>
<sequence>MLFLAACGESVEFEEEVNIDEQTLTIEGETTLGDGSIIDYEVIDFEGGEILVSDQTKVQTVHSALKYMPVIFRPVTLKSIQPFYHTISLTIFRKFTAMMVVNYNPVIQSQSPKAM</sequence>
<protein>
    <submittedName>
        <fullName evidence="1">Uncharacterized protein</fullName>
    </submittedName>
</protein>
<proteinExistence type="predicted"/>
<evidence type="ECO:0000313" key="1">
    <source>
        <dbReference type="EMBL" id="SFA89331.1"/>
    </source>
</evidence>
<keyword evidence="2" id="KW-1185">Reference proteome</keyword>
<evidence type="ECO:0000313" key="2">
    <source>
        <dbReference type="Proteomes" id="UP000198642"/>
    </source>
</evidence>
<dbReference type="AlphaFoldDB" id="A0A1I0WL52"/>